<dbReference type="InterPro" id="IPR036237">
    <property type="entry name" value="Xyl_isomerase-like_sf"/>
</dbReference>
<dbReference type="SUPFAM" id="SSF51658">
    <property type="entry name" value="Xylose isomerase-like"/>
    <property type="match status" value="1"/>
</dbReference>
<dbReference type="GO" id="GO:0016853">
    <property type="term" value="F:isomerase activity"/>
    <property type="evidence" value="ECO:0007669"/>
    <property type="project" value="UniProtKB-KW"/>
</dbReference>
<dbReference type="Proteomes" id="UP000248706">
    <property type="component" value="Unassembled WGS sequence"/>
</dbReference>
<dbReference type="OrthoDB" id="9779184at2"/>
<dbReference type="Gene3D" id="3.20.20.150">
    <property type="entry name" value="Divalent-metal-dependent TIM barrel enzymes"/>
    <property type="match status" value="1"/>
</dbReference>
<dbReference type="InterPro" id="IPR050312">
    <property type="entry name" value="IolE/XylAMocC-like"/>
</dbReference>
<dbReference type="InterPro" id="IPR013022">
    <property type="entry name" value="Xyl_isomerase-like_TIM-brl"/>
</dbReference>
<proteinExistence type="predicted"/>
<dbReference type="EMBL" id="MCIF01000002">
    <property type="protein sequence ID" value="RAQ95858.1"/>
    <property type="molecule type" value="Genomic_DNA"/>
</dbReference>
<dbReference type="RefSeq" id="WP_112428956.1">
    <property type="nucleotide sequence ID" value="NZ_MCIF01000002.1"/>
</dbReference>
<protein>
    <submittedName>
        <fullName evidence="2">Xylose isomerase</fullName>
    </submittedName>
</protein>
<keyword evidence="2" id="KW-0413">Isomerase</keyword>
<accession>A0A328VDN2</accession>
<evidence type="ECO:0000313" key="2">
    <source>
        <dbReference type="EMBL" id="RAQ95858.1"/>
    </source>
</evidence>
<reference evidence="2 3" key="1">
    <citation type="submission" date="2016-08" db="EMBL/GenBank/DDBJ databases">
        <title>Analysis of Carbohydrate Active Enzymes in Thermogemmatispora T81 Reveals Carbohydrate Degradation Ability.</title>
        <authorList>
            <person name="Tomazini A."/>
            <person name="Lal S."/>
            <person name="Stott M."/>
            <person name="Henrissat B."/>
            <person name="Polikarpov I."/>
            <person name="Sparling R."/>
            <person name="Levin D.B."/>
        </authorList>
    </citation>
    <scope>NUCLEOTIDE SEQUENCE [LARGE SCALE GENOMIC DNA]</scope>
    <source>
        <strain evidence="2 3">T81</strain>
    </source>
</reference>
<dbReference type="Pfam" id="PF01261">
    <property type="entry name" value="AP_endonuc_2"/>
    <property type="match status" value="1"/>
</dbReference>
<name>A0A328VDN2_9CHLR</name>
<dbReference type="PANTHER" id="PTHR12110:SF41">
    <property type="entry name" value="INOSOSE DEHYDRATASE"/>
    <property type="match status" value="1"/>
</dbReference>
<feature type="domain" description="Xylose isomerase-like TIM barrel" evidence="1">
    <location>
        <begin position="33"/>
        <end position="299"/>
    </location>
</feature>
<comment type="caution">
    <text evidence="2">The sequence shown here is derived from an EMBL/GenBank/DDBJ whole genome shotgun (WGS) entry which is preliminary data.</text>
</comment>
<evidence type="ECO:0000313" key="3">
    <source>
        <dbReference type="Proteomes" id="UP000248706"/>
    </source>
</evidence>
<evidence type="ECO:0000259" key="1">
    <source>
        <dbReference type="Pfam" id="PF01261"/>
    </source>
</evidence>
<dbReference type="AlphaFoldDB" id="A0A328VDN2"/>
<dbReference type="PANTHER" id="PTHR12110">
    <property type="entry name" value="HYDROXYPYRUVATE ISOMERASE"/>
    <property type="match status" value="1"/>
</dbReference>
<gene>
    <name evidence="2" type="ORF">A4R35_09945</name>
</gene>
<keyword evidence="3" id="KW-1185">Reference proteome</keyword>
<sequence>MTKRTIRVGNAPCSWGVIENVAGDRSAYTRVLDEMRQAGYEGTELGDWGFLPPEPSRLRTELAARQLELIGAWVSVSLHDPQFHSASEAAALRTARLVAEVGGASALIVLGDNPYSDPVRTREAGRIGREQGLSEEQWNIFVAGANRVARAVLEATGLRCVFHPHIGTWIETPEETERLLSLTDPTCLGLCLDTGHIRFGGGDPLVSLRHYHDRVWLVHFKDHDPRVAEQSRRLQWNALESIAHGIFCELGQGDIDFPAIVQQLQEHSYCGWIVVEQDILPGMGSPFESARRNREYLRALGL</sequence>
<organism evidence="2 3">
    <name type="scientific">Thermogemmatispora tikiterensis</name>
    <dbReference type="NCBI Taxonomy" id="1825093"/>
    <lineage>
        <taxon>Bacteria</taxon>
        <taxon>Bacillati</taxon>
        <taxon>Chloroflexota</taxon>
        <taxon>Ktedonobacteria</taxon>
        <taxon>Thermogemmatisporales</taxon>
        <taxon>Thermogemmatisporaceae</taxon>
        <taxon>Thermogemmatispora</taxon>
    </lineage>
</organism>